<keyword evidence="3" id="KW-1185">Reference proteome</keyword>
<feature type="region of interest" description="Disordered" evidence="1">
    <location>
        <begin position="1"/>
        <end position="21"/>
    </location>
</feature>
<dbReference type="Proteomes" id="UP000789595">
    <property type="component" value="Unassembled WGS sequence"/>
</dbReference>
<proteinExistence type="predicted"/>
<organism evidence="2 3">
    <name type="scientific">Pelagomonas calceolata</name>
    <dbReference type="NCBI Taxonomy" id="35677"/>
    <lineage>
        <taxon>Eukaryota</taxon>
        <taxon>Sar</taxon>
        <taxon>Stramenopiles</taxon>
        <taxon>Ochrophyta</taxon>
        <taxon>Pelagophyceae</taxon>
        <taxon>Pelagomonadales</taxon>
        <taxon>Pelagomonadaceae</taxon>
        <taxon>Pelagomonas</taxon>
    </lineage>
</organism>
<evidence type="ECO:0000313" key="3">
    <source>
        <dbReference type="Proteomes" id="UP000789595"/>
    </source>
</evidence>
<feature type="compositionally biased region" description="Pro residues" evidence="1">
    <location>
        <begin position="1"/>
        <end position="15"/>
    </location>
</feature>
<sequence>MPATPPPAPPRPPPLLRRRAPPPHARQRAAKLFVAKAAALDSYEVVGALLVAHANAKKAATPRKLEALLQKNELSLAAARALEALAEAAVGPQAVRANGVGFSLTAATRGPGGLFALARRYLCGKKQFSLYLDFVEAFAPAHLVRRTRVADGRGFVGEVATLAADPTSLLIVAARRAVGRARGLVAYPQLVSLKVGAWTLATHDGSRPVADVLGSCDGVVVDVLGDVKEVPKESGAVLAAASARLAALAAPKKRVPPIAAAGVDDEDFPFVSPSPTHRVLPGFEAPARPKKQDFDGGDALAALVSPPSDARPAPAFA</sequence>
<evidence type="ECO:0000256" key="1">
    <source>
        <dbReference type="SAM" id="MobiDB-lite"/>
    </source>
</evidence>
<name>A0A8J2WS24_9STRA</name>
<protein>
    <submittedName>
        <fullName evidence="2">Uncharacterized protein</fullName>
    </submittedName>
</protein>
<comment type="caution">
    <text evidence="2">The sequence shown here is derived from an EMBL/GenBank/DDBJ whole genome shotgun (WGS) entry which is preliminary data.</text>
</comment>
<feature type="region of interest" description="Disordered" evidence="1">
    <location>
        <begin position="279"/>
        <end position="317"/>
    </location>
</feature>
<dbReference type="EMBL" id="CAKKNE010000001">
    <property type="protein sequence ID" value="CAH0365034.1"/>
    <property type="molecule type" value="Genomic_DNA"/>
</dbReference>
<reference evidence="2" key="1">
    <citation type="submission" date="2021-11" db="EMBL/GenBank/DDBJ databases">
        <authorList>
            <consortium name="Genoscope - CEA"/>
            <person name="William W."/>
        </authorList>
    </citation>
    <scope>NUCLEOTIDE SEQUENCE</scope>
</reference>
<accession>A0A8J2WS24</accession>
<evidence type="ECO:0000313" key="2">
    <source>
        <dbReference type="EMBL" id="CAH0365034.1"/>
    </source>
</evidence>
<gene>
    <name evidence="2" type="ORF">PECAL_1P14370</name>
</gene>
<dbReference type="AlphaFoldDB" id="A0A8J2WS24"/>